<dbReference type="InterPro" id="IPR001138">
    <property type="entry name" value="Zn2Cys6_DnaBD"/>
</dbReference>
<dbReference type="PROSITE" id="PS50048">
    <property type="entry name" value="ZN2_CY6_FUNGAL_2"/>
    <property type="match status" value="1"/>
</dbReference>
<dbReference type="CDD" id="cd00067">
    <property type="entry name" value="GAL4"/>
    <property type="match status" value="1"/>
</dbReference>
<dbReference type="GO" id="GO:0001228">
    <property type="term" value="F:DNA-binding transcription activator activity, RNA polymerase II-specific"/>
    <property type="evidence" value="ECO:0007669"/>
    <property type="project" value="TreeGrafter"/>
</dbReference>
<dbReference type="PANTHER" id="PTHR47784:SF5">
    <property type="entry name" value="STEROL UPTAKE CONTROL PROTEIN 2"/>
    <property type="match status" value="1"/>
</dbReference>
<accession>A0A9P9KVA1</accession>
<organism evidence="4 5">
    <name type="scientific">Fusarium redolens</name>
    <dbReference type="NCBI Taxonomy" id="48865"/>
    <lineage>
        <taxon>Eukaryota</taxon>
        <taxon>Fungi</taxon>
        <taxon>Dikarya</taxon>
        <taxon>Ascomycota</taxon>
        <taxon>Pezizomycotina</taxon>
        <taxon>Sordariomycetes</taxon>
        <taxon>Hypocreomycetidae</taxon>
        <taxon>Hypocreales</taxon>
        <taxon>Nectriaceae</taxon>
        <taxon>Fusarium</taxon>
        <taxon>Fusarium redolens species complex</taxon>
    </lineage>
</organism>
<keyword evidence="5" id="KW-1185">Reference proteome</keyword>
<evidence type="ECO:0000259" key="3">
    <source>
        <dbReference type="PROSITE" id="PS50048"/>
    </source>
</evidence>
<dbReference type="Proteomes" id="UP000720189">
    <property type="component" value="Unassembled WGS sequence"/>
</dbReference>
<protein>
    <recommendedName>
        <fullName evidence="3">Zn(2)-C6 fungal-type domain-containing protein</fullName>
    </recommendedName>
</protein>
<proteinExistence type="predicted"/>
<dbReference type="Pfam" id="PF00172">
    <property type="entry name" value="Zn_clus"/>
    <property type="match status" value="1"/>
</dbReference>
<sequence>MDPDESPTETSDNLPTGKKRPHKKSKTGCTDCRKRRVKCDEKIPACTACVRRDHACVYPSTGIVTPSLTPSSSHSTPASARQTDEASLASSLSVPRIVEGHEQSPPSAITFVLDDLALLHHWTLSTSLEIVKSPAGDHYWQRTFPRIAFQHAFVMHGILSLAALHLAYRHPADKRRLICIAAYHHNIALRGFQQGINQMRDDNSDALFVFSSLNIVYVLAIFGPLCDNSSADRKSRILGDGWIPAIRGVDAVLHPVYERVCRGPLSNLTEIGNWHKLDPNEQSVVHDDHFRSIQEVWGSNNDAHIYDQALYLLRKCNAYMRQFETMSSEARAEWGYNQDWSAPYIWLHATSKEYLEMLQQRQPPALLIFAYFGTLAYALDGSWFMEGWGRSIVGVVNELLGGYYDPWMKWPKDTVSIDD</sequence>
<feature type="domain" description="Zn(2)-C6 fungal-type" evidence="3">
    <location>
        <begin position="28"/>
        <end position="58"/>
    </location>
</feature>
<dbReference type="Pfam" id="PF11951">
    <property type="entry name" value="Fungal_trans_2"/>
    <property type="match status" value="1"/>
</dbReference>
<feature type="compositionally biased region" description="Low complexity" evidence="2">
    <location>
        <begin position="67"/>
        <end position="79"/>
    </location>
</feature>
<dbReference type="PANTHER" id="PTHR47784">
    <property type="entry name" value="STEROL UPTAKE CONTROL PROTEIN 2"/>
    <property type="match status" value="1"/>
</dbReference>
<dbReference type="SMART" id="SM00066">
    <property type="entry name" value="GAL4"/>
    <property type="match status" value="1"/>
</dbReference>
<comment type="caution">
    <text evidence="4">The sequence shown here is derived from an EMBL/GenBank/DDBJ whole genome shotgun (WGS) entry which is preliminary data.</text>
</comment>
<dbReference type="GeneID" id="70224665"/>
<dbReference type="GO" id="GO:0008270">
    <property type="term" value="F:zinc ion binding"/>
    <property type="evidence" value="ECO:0007669"/>
    <property type="project" value="InterPro"/>
</dbReference>
<dbReference type="InterPro" id="IPR036864">
    <property type="entry name" value="Zn2-C6_fun-type_DNA-bd_sf"/>
</dbReference>
<gene>
    <name evidence="4" type="ORF">BKA55DRAFT_587870</name>
</gene>
<evidence type="ECO:0000256" key="1">
    <source>
        <dbReference type="ARBA" id="ARBA00023242"/>
    </source>
</evidence>
<keyword evidence="1" id="KW-0539">Nucleus</keyword>
<dbReference type="RefSeq" id="XP_046055796.1">
    <property type="nucleotide sequence ID" value="XM_046194711.1"/>
</dbReference>
<evidence type="ECO:0000313" key="5">
    <source>
        <dbReference type="Proteomes" id="UP000720189"/>
    </source>
</evidence>
<dbReference type="AlphaFoldDB" id="A0A9P9KVA1"/>
<dbReference type="EMBL" id="JAGMUX010000001">
    <property type="protein sequence ID" value="KAH7269028.1"/>
    <property type="molecule type" value="Genomic_DNA"/>
</dbReference>
<dbReference type="PROSITE" id="PS00463">
    <property type="entry name" value="ZN2_CY6_FUNGAL_1"/>
    <property type="match status" value="1"/>
</dbReference>
<dbReference type="OrthoDB" id="3546279at2759"/>
<dbReference type="Gene3D" id="4.10.240.10">
    <property type="entry name" value="Zn(2)-C6 fungal-type DNA-binding domain"/>
    <property type="match status" value="1"/>
</dbReference>
<reference evidence="4" key="1">
    <citation type="journal article" date="2021" name="Nat. Commun.">
        <title>Genetic determinants of endophytism in the Arabidopsis root mycobiome.</title>
        <authorList>
            <person name="Mesny F."/>
            <person name="Miyauchi S."/>
            <person name="Thiergart T."/>
            <person name="Pickel B."/>
            <person name="Atanasova L."/>
            <person name="Karlsson M."/>
            <person name="Huettel B."/>
            <person name="Barry K.W."/>
            <person name="Haridas S."/>
            <person name="Chen C."/>
            <person name="Bauer D."/>
            <person name="Andreopoulos W."/>
            <person name="Pangilinan J."/>
            <person name="LaButti K."/>
            <person name="Riley R."/>
            <person name="Lipzen A."/>
            <person name="Clum A."/>
            <person name="Drula E."/>
            <person name="Henrissat B."/>
            <person name="Kohler A."/>
            <person name="Grigoriev I.V."/>
            <person name="Martin F.M."/>
            <person name="Hacquard S."/>
        </authorList>
    </citation>
    <scope>NUCLEOTIDE SEQUENCE</scope>
    <source>
        <strain evidence="4">MPI-CAGE-AT-0023</strain>
    </source>
</reference>
<dbReference type="InterPro" id="IPR021858">
    <property type="entry name" value="Fun_TF"/>
</dbReference>
<feature type="region of interest" description="Disordered" evidence="2">
    <location>
        <begin position="67"/>
        <end position="86"/>
    </location>
</feature>
<feature type="region of interest" description="Disordered" evidence="2">
    <location>
        <begin position="1"/>
        <end position="28"/>
    </location>
</feature>
<dbReference type="SUPFAM" id="SSF57701">
    <property type="entry name" value="Zn2/Cys6 DNA-binding domain"/>
    <property type="match status" value="1"/>
</dbReference>
<feature type="compositionally biased region" description="Basic residues" evidence="2">
    <location>
        <begin position="17"/>
        <end position="26"/>
    </location>
</feature>
<evidence type="ECO:0000313" key="4">
    <source>
        <dbReference type="EMBL" id="KAH7269028.1"/>
    </source>
</evidence>
<name>A0A9P9KVA1_FUSRE</name>
<evidence type="ECO:0000256" key="2">
    <source>
        <dbReference type="SAM" id="MobiDB-lite"/>
    </source>
</evidence>
<dbReference type="InterPro" id="IPR053157">
    <property type="entry name" value="Sterol_Uptake_Regulator"/>
</dbReference>